<evidence type="ECO:0000256" key="1">
    <source>
        <dbReference type="SAM" id="MobiDB-lite"/>
    </source>
</evidence>
<evidence type="ECO:0000313" key="3">
    <source>
        <dbReference type="Proteomes" id="UP000265520"/>
    </source>
</evidence>
<reference evidence="2 3" key="1">
    <citation type="journal article" date="2018" name="Front. Plant Sci.">
        <title>Red Clover (Trifolium pratense) and Zigzag Clover (T. medium) - A Picture of Genomic Similarities and Differences.</title>
        <authorList>
            <person name="Dluhosova J."/>
            <person name="Istvanek J."/>
            <person name="Nedelnik J."/>
            <person name="Repkova J."/>
        </authorList>
    </citation>
    <scope>NUCLEOTIDE SEQUENCE [LARGE SCALE GENOMIC DNA]</scope>
    <source>
        <strain evidence="3">cv. 10/8</strain>
        <tissue evidence="2">Leaf</tissue>
    </source>
</reference>
<comment type="caution">
    <text evidence="2">The sequence shown here is derived from an EMBL/GenBank/DDBJ whole genome shotgun (WGS) entry which is preliminary data.</text>
</comment>
<keyword evidence="3" id="KW-1185">Reference proteome</keyword>
<sequence>MSTEAKVAEHPKKAFGWAARDPTGVLSP</sequence>
<feature type="region of interest" description="Disordered" evidence="1">
    <location>
        <begin position="1"/>
        <end position="28"/>
    </location>
</feature>
<dbReference type="EMBL" id="LXQA010960072">
    <property type="protein sequence ID" value="MCI78837.1"/>
    <property type="molecule type" value="Genomic_DNA"/>
</dbReference>
<dbReference type="Proteomes" id="UP000265520">
    <property type="component" value="Unassembled WGS sequence"/>
</dbReference>
<proteinExistence type="predicted"/>
<feature type="compositionally biased region" description="Basic and acidic residues" evidence="1">
    <location>
        <begin position="1"/>
        <end position="12"/>
    </location>
</feature>
<feature type="non-terminal residue" evidence="2">
    <location>
        <position position="28"/>
    </location>
</feature>
<gene>
    <name evidence="2" type="ORF">A2U01_0100108</name>
</gene>
<organism evidence="2 3">
    <name type="scientific">Trifolium medium</name>
    <dbReference type="NCBI Taxonomy" id="97028"/>
    <lineage>
        <taxon>Eukaryota</taxon>
        <taxon>Viridiplantae</taxon>
        <taxon>Streptophyta</taxon>
        <taxon>Embryophyta</taxon>
        <taxon>Tracheophyta</taxon>
        <taxon>Spermatophyta</taxon>
        <taxon>Magnoliopsida</taxon>
        <taxon>eudicotyledons</taxon>
        <taxon>Gunneridae</taxon>
        <taxon>Pentapetalae</taxon>
        <taxon>rosids</taxon>
        <taxon>fabids</taxon>
        <taxon>Fabales</taxon>
        <taxon>Fabaceae</taxon>
        <taxon>Papilionoideae</taxon>
        <taxon>50 kb inversion clade</taxon>
        <taxon>NPAAA clade</taxon>
        <taxon>Hologalegina</taxon>
        <taxon>IRL clade</taxon>
        <taxon>Trifolieae</taxon>
        <taxon>Trifolium</taxon>
    </lineage>
</organism>
<protein>
    <submittedName>
        <fullName evidence="2">Cinnamyl alcohol dehydrogenase-like protein</fullName>
    </submittedName>
</protein>
<dbReference type="AlphaFoldDB" id="A0A392USM7"/>
<evidence type="ECO:0000313" key="2">
    <source>
        <dbReference type="EMBL" id="MCI78837.1"/>
    </source>
</evidence>
<accession>A0A392USM7</accession>
<name>A0A392USM7_9FABA</name>